<keyword evidence="5 6" id="KW-0472">Membrane</keyword>
<evidence type="ECO:0000256" key="4">
    <source>
        <dbReference type="ARBA" id="ARBA00022989"/>
    </source>
</evidence>
<dbReference type="InterPro" id="IPR037185">
    <property type="entry name" value="EmrE-like"/>
</dbReference>
<dbReference type="InterPro" id="IPR030184">
    <property type="entry name" value="WAT1-related"/>
</dbReference>
<feature type="transmembrane region" description="Helical" evidence="6">
    <location>
        <begin position="163"/>
        <end position="185"/>
    </location>
</feature>
<dbReference type="InterPro" id="IPR000620">
    <property type="entry name" value="EamA_dom"/>
</dbReference>
<evidence type="ECO:0000256" key="2">
    <source>
        <dbReference type="ARBA" id="ARBA00007635"/>
    </source>
</evidence>
<feature type="transmembrane region" description="Helical" evidence="6">
    <location>
        <begin position="258"/>
        <end position="278"/>
    </location>
</feature>
<proteinExistence type="inferred from homology"/>
<keyword evidence="3 6" id="KW-0812">Transmembrane</keyword>
<evidence type="ECO:0000259" key="7">
    <source>
        <dbReference type="Pfam" id="PF00892"/>
    </source>
</evidence>
<accession>A0ABQ7NRF6</accession>
<feature type="transmembrane region" description="Helical" evidence="6">
    <location>
        <begin position="21"/>
        <end position="43"/>
    </location>
</feature>
<keyword evidence="9" id="KW-1185">Reference proteome</keyword>
<dbReference type="PANTHER" id="PTHR31218">
    <property type="entry name" value="WAT1-RELATED PROTEIN"/>
    <property type="match status" value="1"/>
</dbReference>
<feature type="transmembrane region" description="Helical" evidence="6">
    <location>
        <begin position="290"/>
        <end position="311"/>
    </location>
</feature>
<dbReference type="Proteomes" id="UP000823674">
    <property type="component" value="Chromosome A01"/>
</dbReference>
<comment type="caution">
    <text evidence="8">The sequence shown here is derived from an EMBL/GenBank/DDBJ whole genome shotgun (WGS) entry which is preliminary data.</text>
</comment>
<feature type="transmembrane region" description="Helical" evidence="6">
    <location>
        <begin position="49"/>
        <end position="70"/>
    </location>
</feature>
<protein>
    <recommendedName>
        <fullName evidence="7">EamA domain-containing protein</fullName>
    </recommendedName>
</protein>
<dbReference type="SUPFAM" id="SSF103481">
    <property type="entry name" value="Multidrug resistance efflux transporter EmrE"/>
    <property type="match status" value="2"/>
</dbReference>
<feature type="transmembrane region" description="Helical" evidence="6">
    <location>
        <begin position="197"/>
        <end position="215"/>
    </location>
</feature>
<evidence type="ECO:0000256" key="1">
    <source>
        <dbReference type="ARBA" id="ARBA00004141"/>
    </source>
</evidence>
<reference evidence="8 9" key="1">
    <citation type="submission" date="2021-03" db="EMBL/GenBank/DDBJ databases">
        <authorList>
            <person name="King G.J."/>
            <person name="Bancroft I."/>
            <person name="Baten A."/>
            <person name="Bloomfield J."/>
            <person name="Borpatragohain P."/>
            <person name="He Z."/>
            <person name="Irish N."/>
            <person name="Irwin J."/>
            <person name="Liu K."/>
            <person name="Mauleon R.P."/>
            <person name="Moore J."/>
            <person name="Morris R."/>
            <person name="Ostergaard L."/>
            <person name="Wang B."/>
            <person name="Wells R."/>
        </authorList>
    </citation>
    <scope>NUCLEOTIDE SEQUENCE [LARGE SCALE GENOMIC DNA]</scope>
    <source>
        <strain evidence="8">R-o-18</strain>
        <tissue evidence="8">Leaf</tissue>
    </source>
</reference>
<keyword evidence="4 6" id="KW-1133">Transmembrane helix</keyword>
<comment type="similarity">
    <text evidence="2">Belongs to the drug/metabolite transporter (DMT) superfamily. Plant drug/metabolite exporter (P-DME) (TC 2.A.7.4) family.</text>
</comment>
<dbReference type="EMBL" id="JADBGQ010000001">
    <property type="protein sequence ID" value="KAG5413437.1"/>
    <property type="molecule type" value="Genomic_DNA"/>
</dbReference>
<sequence>MTAAMVLNVGGSAAERDARMAHYAMAFVQLFNGGYHVITKVALNVGVNQLVFCVCRDLLALSILAPLAYFRERFRLFLVKFCAFVGLYALFKLTVIFITEELDFRFGAMRTMAMSKTFYASMARRTRPPMTRSLLLSFFFLGLSGVFGNQLLFLVGLTYTNPTYAAAIQPSIPVFTFLLAVMMGTERVNLMRIEGQTKVGGTLVCVLGAVFMVLFRGPVLLGDKDADFAMHNEISAKGQPEPTGWLVTGFLDLGFEQWHIGVLCLIGNCMCMATFIAIQAPVLKKYPANLSVAALSYFSGTVLMVTTAFFMVKEPLDWKLTQAEVLAVIYAGVVASALNFGMLTWSNKIIGPALVALYNPLQPAASAFLSRIFLGSPIFLGSIVGGFFIILGLYMVTWASFRERKAMASGIVIPSHSARTSEPLKKNPVVSRIGQLFSGLGSSSMKSAD</sequence>
<evidence type="ECO:0000256" key="3">
    <source>
        <dbReference type="ARBA" id="ARBA00022692"/>
    </source>
</evidence>
<feature type="transmembrane region" description="Helical" evidence="6">
    <location>
        <begin position="134"/>
        <end position="157"/>
    </location>
</feature>
<evidence type="ECO:0000256" key="6">
    <source>
        <dbReference type="SAM" id="Phobius"/>
    </source>
</evidence>
<comment type="subcellular location">
    <subcellularLocation>
        <location evidence="1">Membrane</location>
        <topology evidence="1">Multi-pass membrane protein</topology>
    </subcellularLocation>
</comment>
<evidence type="ECO:0000313" key="8">
    <source>
        <dbReference type="EMBL" id="KAG5413437.1"/>
    </source>
</evidence>
<feature type="domain" description="EamA" evidence="7">
    <location>
        <begin position="106"/>
        <end position="213"/>
    </location>
</feature>
<organism evidence="8 9">
    <name type="scientific">Brassica rapa subsp. trilocularis</name>
    <dbReference type="NCBI Taxonomy" id="1813537"/>
    <lineage>
        <taxon>Eukaryota</taxon>
        <taxon>Viridiplantae</taxon>
        <taxon>Streptophyta</taxon>
        <taxon>Embryophyta</taxon>
        <taxon>Tracheophyta</taxon>
        <taxon>Spermatophyta</taxon>
        <taxon>Magnoliopsida</taxon>
        <taxon>eudicotyledons</taxon>
        <taxon>Gunneridae</taxon>
        <taxon>Pentapetalae</taxon>
        <taxon>rosids</taxon>
        <taxon>malvids</taxon>
        <taxon>Brassicales</taxon>
        <taxon>Brassicaceae</taxon>
        <taxon>Brassiceae</taxon>
        <taxon>Brassica</taxon>
    </lineage>
</organism>
<gene>
    <name evidence="8" type="primary">A01p011840.1_BraROA</name>
    <name evidence="8" type="ORF">IGI04_001004</name>
</gene>
<feature type="transmembrane region" description="Helical" evidence="6">
    <location>
        <begin position="379"/>
        <end position="401"/>
    </location>
</feature>
<evidence type="ECO:0000313" key="9">
    <source>
        <dbReference type="Proteomes" id="UP000823674"/>
    </source>
</evidence>
<feature type="transmembrane region" description="Helical" evidence="6">
    <location>
        <begin position="77"/>
        <end position="98"/>
    </location>
</feature>
<feature type="transmembrane region" description="Helical" evidence="6">
    <location>
        <begin position="323"/>
        <end position="343"/>
    </location>
</feature>
<name>A0ABQ7NRF6_BRACM</name>
<dbReference type="Pfam" id="PF00892">
    <property type="entry name" value="EamA"/>
    <property type="match status" value="2"/>
</dbReference>
<feature type="domain" description="EamA" evidence="7">
    <location>
        <begin position="260"/>
        <end position="397"/>
    </location>
</feature>
<evidence type="ECO:0000256" key="5">
    <source>
        <dbReference type="ARBA" id="ARBA00023136"/>
    </source>
</evidence>